<dbReference type="EMBL" id="JAPQER010000003">
    <property type="protein sequence ID" value="MCY6484575.1"/>
    <property type="molecule type" value="Genomic_DNA"/>
</dbReference>
<reference evidence="1" key="1">
    <citation type="submission" date="2022-12" db="EMBL/GenBank/DDBJ databases">
        <authorList>
            <person name="Wang J."/>
        </authorList>
    </citation>
    <scope>NUCLEOTIDE SEQUENCE</scope>
    <source>
        <strain evidence="1">HY-45-18</strain>
    </source>
</reference>
<dbReference type="RefSeq" id="WP_268040880.1">
    <property type="nucleotide sequence ID" value="NZ_JAPQER010000003.1"/>
</dbReference>
<evidence type="ECO:0000313" key="1">
    <source>
        <dbReference type="EMBL" id="MCY6484575.1"/>
    </source>
</evidence>
<gene>
    <name evidence="1" type="ORF">OW763_09500</name>
</gene>
<dbReference type="Proteomes" id="UP001078443">
    <property type="component" value="Unassembled WGS sequence"/>
</dbReference>
<organism evidence="1 2">
    <name type="scientific">Clostridium aestuarii</name>
    <dbReference type="NCBI Taxonomy" id="338193"/>
    <lineage>
        <taxon>Bacteria</taxon>
        <taxon>Bacillati</taxon>
        <taxon>Bacillota</taxon>
        <taxon>Clostridia</taxon>
        <taxon>Eubacteriales</taxon>
        <taxon>Clostridiaceae</taxon>
        <taxon>Clostridium</taxon>
    </lineage>
</organism>
<keyword evidence="2" id="KW-1185">Reference proteome</keyword>
<evidence type="ECO:0000313" key="2">
    <source>
        <dbReference type="Proteomes" id="UP001078443"/>
    </source>
</evidence>
<comment type="caution">
    <text evidence="1">The sequence shown here is derived from an EMBL/GenBank/DDBJ whole genome shotgun (WGS) entry which is preliminary data.</text>
</comment>
<protein>
    <submittedName>
        <fullName evidence="1">FeoB-associated Cys-rich membrane protein</fullName>
    </submittedName>
</protein>
<accession>A0ABT4D016</accession>
<proteinExistence type="predicted"/>
<name>A0ABT4D016_9CLOT</name>
<sequence length="51" mass="5673">MIIEIILTIIIASLSVFTLVKSAKKKISGKCDCDSCSSHCPQYNNKNKEKK</sequence>
<dbReference type="Pfam" id="PF12669">
    <property type="entry name" value="FeoB_associated"/>
    <property type="match status" value="1"/>
</dbReference>